<dbReference type="InterPro" id="IPR002059">
    <property type="entry name" value="CSP_DNA-bd"/>
</dbReference>
<feature type="compositionally biased region" description="Gly residues" evidence="1">
    <location>
        <begin position="181"/>
        <end position="190"/>
    </location>
</feature>
<feature type="domain" description="CSD" evidence="2">
    <location>
        <begin position="104"/>
        <end position="169"/>
    </location>
</feature>
<evidence type="ECO:0000256" key="1">
    <source>
        <dbReference type="SAM" id="MobiDB-lite"/>
    </source>
</evidence>
<dbReference type="Proteomes" id="UP000182944">
    <property type="component" value="Unassembled WGS sequence"/>
</dbReference>
<feature type="domain" description="CSD" evidence="2">
    <location>
        <begin position="11"/>
        <end position="76"/>
    </location>
</feature>
<dbReference type="Gene3D" id="2.40.50.140">
    <property type="entry name" value="Nucleic acid-binding proteins"/>
    <property type="match status" value="2"/>
</dbReference>
<evidence type="ECO:0000313" key="4">
    <source>
        <dbReference type="Proteomes" id="UP000182944"/>
    </source>
</evidence>
<feature type="region of interest" description="Disordered" evidence="1">
    <location>
        <begin position="181"/>
        <end position="209"/>
    </location>
</feature>
<dbReference type="CDD" id="cd04458">
    <property type="entry name" value="CSP_CDS"/>
    <property type="match status" value="2"/>
</dbReference>
<dbReference type="GO" id="GO:0003677">
    <property type="term" value="F:DNA binding"/>
    <property type="evidence" value="ECO:0007669"/>
    <property type="project" value="UniProtKB-KW"/>
</dbReference>
<proteinExistence type="predicted"/>
<dbReference type="EMBL" id="FNNA01000002">
    <property type="protein sequence ID" value="SDW76246.1"/>
    <property type="molecule type" value="Genomic_DNA"/>
</dbReference>
<dbReference type="SUPFAM" id="SSF50249">
    <property type="entry name" value="Nucleic acid-binding proteins"/>
    <property type="match status" value="2"/>
</dbReference>
<evidence type="ECO:0000259" key="2">
    <source>
        <dbReference type="PROSITE" id="PS51857"/>
    </source>
</evidence>
<dbReference type="InterPro" id="IPR011129">
    <property type="entry name" value="CSD"/>
</dbReference>
<dbReference type="GO" id="GO:0005829">
    <property type="term" value="C:cytosol"/>
    <property type="evidence" value="ECO:0007669"/>
    <property type="project" value="UniProtKB-ARBA"/>
</dbReference>
<dbReference type="SMART" id="SM00357">
    <property type="entry name" value="CSP"/>
    <property type="match status" value="2"/>
</dbReference>
<dbReference type="STRING" id="1545044.SAMN05444276_10256"/>
<name>A0A1H2W737_9RHOB</name>
<dbReference type="PRINTS" id="PR00050">
    <property type="entry name" value="COLDSHOCK"/>
</dbReference>
<evidence type="ECO:0000313" key="3">
    <source>
        <dbReference type="EMBL" id="SDW76246.1"/>
    </source>
</evidence>
<reference evidence="4" key="1">
    <citation type="submission" date="2016-10" db="EMBL/GenBank/DDBJ databases">
        <authorList>
            <person name="Varghese N."/>
            <person name="Submissions S."/>
        </authorList>
    </citation>
    <scope>NUCLEOTIDE SEQUENCE [LARGE SCALE GENOMIC DNA]</scope>
    <source>
        <strain evidence="4">DSM 29303</strain>
    </source>
</reference>
<organism evidence="3 4">
    <name type="scientific">Paracoccus sanguinis</name>
    <dbReference type="NCBI Taxonomy" id="1545044"/>
    <lineage>
        <taxon>Bacteria</taxon>
        <taxon>Pseudomonadati</taxon>
        <taxon>Pseudomonadota</taxon>
        <taxon>Alphaproteobacteria</taxon>
        <taxon>Rhodobacterales</taxon>
        <taxon>Paracoccaceae</taxon>
        <taxon>Paracoccus</taxon>
    </lineage>
</organism>
<dbReference type="InterPro" id="IPR050181">
    <property type="entry name" value="Cold_shock_domain"/>
</dbReference>
<keyword evidence="3" id="KW-0238">DNA-binding</keyword>
<sequence>MDTETAKPSAIVQGPIKWFDPIKGFGFLADSAGGADVLIHANVLRNFGQSSVAEGAMVEVRAMTTARGRQATQVLSIEPPPSQGQAPIADLAVLPPHELGELPLLPARVKWFDKAKGFGFANVFGQRGDVFLHIEVLRHGGFADLAPGEAVGLRMVPGPRGPIAAQILAWDRAVARAEGGFTEGGNGSAGGVPPSTQGNGQPGGCGNGRLTSAELRNLHLVPQATLSAAARAVVA</sequence>
<dbReference type="AlphaFoldDB" id="A0A1H2W737"/>
<gene>
    <name evidence="3" type="ORF">SAMN05444276_10256</name>
</gene>
<dbReference type="PROSITE" id="PS51857">
    <property type="entry name" value="CSD_2"/>
    <property type="match status" value="2"/>
</dbReference>
<dbReference type="Pfam" id="PF00313">
    <property type="entry name" value="CSD"/>
    <property type="match status" value="2"/>
</dbReference>
<keyword evidence="4" id="KW-1185">Reference proteome</keyword>
<dbReference type="InterPro" id="IPR012340">
    <property type="entry name" value="NA-bd_OB-fold"/>
</dbReference>
<protein>
    <submittedName>
        <fullName evidence="3">Cold-shock DNA-binding protein family</fullName>
    </submittedName>
</protein>
<dbReference type="PANTHER" id="PTHR11544">
    <property type="entry name" value="COLD SHOCK DOMAIN CONTAINING PROTEINS"/>
    <property type="match status" value="1"/>
</dbReference>
<accession>A0A1H2W737</accession>